<gene>
    <name evidence="12" type="ORF">HNR50_001211</name>
</gene>
<accession>A0A841R6U4</accession>
<dbReference type="GO" id="GO:0006437">
    <property type="term" value="P:tyrosyl-tRNA aminoacylation"/>
    <property type="evidence" value="ECO:0007669"/>
    <property type="project" value="UniProtKB-UniRule"/>
</dbReference>
<dbReference type="InterPro" id="IPR014729">
    <property type="entry name" value="Rossmann-like_a/b/a_fold"/>
</dbReference>
<dbReference type="Gene3D" id="3.40.50.620">
    <property type="entry name" value="HUPs"/>
    <property type="match status" value="1"/>
</dbReference>
<dbReference type="InterPro" id="IPR001412">
    <property type="entry name" value="aa-tRNA-synth_I_CS"/>
</dbReference>
<comment type="caution">
    <text evidence="12">The sequence shown here is derived from an EMBL/GenBank/DDBJ whole genome shotgun (WGS) entry which is preliminary data.</text>
</comment>
<dbReference type="SUPFAM" id="SSF55174">
    <property type="entry name" value="Alpha-L RNA-binding motif"/>
    <property type="match status" value="1"/>
</dbReference>
<dbReference type="InterPro" id="IPR036986">
    <property type="entry name" value="S4_RNA-bd_sf"/>
</dbReference>
<feature type="domain" description="RNA-binding S4" evidence="11">
    <location>
        <begin position="340"/>
        <end position="400"/>
    </location>
</feature>
<reference evidence="12 13" key="1">
    <citation type="submission" date="2020-08" db="EMBL/GenBank/DDBJ databases">
        <title>Genomic Encyclopedia of Type Strains, Phase IV (KMG-IV): sequencing the most valuable type-strain genomes for metagenomic binning, comparative biology and taxonomic classification.</title>
        <authorList>
            <person name="Goeker M."/>
        </authorList>
    </citation>
    <scope>NUCLEOTIDE SEQUENCE [LARGE SCALE GENOMIC DNA]</scope>
    <source>
        <strain evidence="12 13">DSM 2461</strain>
    </source>
</reference>
<dbReference type="Gene3D" id="3.10.290.10">
    <property type="entry name" value="RNA-binding S4 domain"/>
    <property type="match status" value="1"/>
</dbReference>
<evidence type="ECO:0000256" key="3">
    <source>
        <dbReference type="ARBA" id="ARBA00022741"/>
    </source>
</evidence>
<dbReference type="PROSITE" id="PS50889">
    <property type="entry name" value="S4"/>
    <property type="match status" value="1"/>
</dbReference>
<dbReference type="PROSITE" id="PS00178">
    <property type="entry name" value="AA_TRNA_LIGASE_I"/>
    <property type="match status" value="1"/>
</dbReference>
<dbReference type="NCBIfam" id="TIGR00234">
    <property type="entry name" value="tyrS"/>
    <property type="match status" value="1"/>
</dbReference>
<evidence type="ECO:0000256" key="9">
    <source>
        <dbReference type="PROSITE-ProRule" id="PRU00182"/>
    </source>
</evidence>
<dbReference type="Gene3D" id="1.10.240.10">
    <property type="entry name" value="Tyrosyl-Transfer RNA Synthetase"/>
    <property type="match status" value="1"/>
</dbReference>
<evidence type="ECO:0000256" key="2">
    <source>
        <dbReference type="ARBA" id="ARBA00022598"/>
    </source>
</evidence>
<dbReference type="AlphaFoldDB" id="A0A841R6U4"/>
<evidence type="ECO:0000259" key="11">
    <source>
        <dbReference type="SMART" id="SM00363"/>
    </source>
</evidence>
<comment type="similarity">
    <text evidence="10">Belongs to the class-I aminoacyl-tRNA synthetase family.</text>
</comment>
<dbReference type="InterPro" id="IPR002305">
    <property type="entry name" value="aa-tRNA-synth_Ic"/>
</dbReference>
<keyword evidence="6 10" id="KW-0030">Aminoacyl-tRNA synthetase</keyword>
<dbReference type="PANTHER" id="PTHR11766">
    <property type="entry name" value="TYROSYL-TRNA SYNTHETASE"/>
    <property type="match status" value="1"/>
</dbReference>
<evidence type="ECO:0000313" key="13">
    <source>
        <dbReference type="Proteomes" id="UP000587760"/>
    </source>
</evidence>
<dbReference type="RefSeq" id="WP_184744903.1">
    <property type="nucleotide sequence ID" value="NZ_JACHGJ010000002.1"/>
</dbReference>
<evidence type="ECO:0000256" key="7">
    <source>
        <dbReference type="ARBA" id="ARBA00048248"/>
    </source>
</evidence>
<dbReference type="GO" id="GO:0003723">
    <property type="term" value="F:RNA binding"/>
    <property type="evidence" value="ECO:0007669"/>
    <property type="project" value="UniProtKB-KW"/>
</dbReference>
<evidence type="ECO:0000256" key="4">
    <source>
        <dbReference type="ARBA" id="ARBA00022840"/>
    </source>
</evidence>
<dbReference type="SUPFAM" id="SSF52374">
    <property type="entry name" value="Nucleotidylyl transferase"/>
    <property type="match status" value="1"/>
</dbReference>
<dbReference type="InterPro" id="IPR002307">
    <property type="entry name" value="Tyr-tRNA-ligase"/>
</dbReference>
<dbReference type="EMBL" id="JACHGJ010000002">
    <property type="protein sequence ID" value="MBB6479553.1"/>
    <property type="molecule type" value="Genomic_DNA"/>
</dbReference>
<dbReference type="Proteomes" id="UP000587760">
    <property type="component" value="Unassembled WGS sequence"/>
</dbReference>
<dbReference type="Pfam" id="PF01479">
    <property type="entry name" value="S4"/>
    <property type="match status" value="1"/>
</dbReference>
<dbReference type="InterPro" id="IPR002942">
    <property type="entry name" value="S4_RNA-bd"/>
</dbReference>
<organism evidence="12 13">
    <name type="scientific">Spirochaeta isovalerica</name>
    <dbReference type="NCBI Taxonomy" id="150"/>
    <lineage>
        <taxon>Bacteria</taxon>
        <taxon>Pseudomonadati</taxon>
        <taxon>Spirochaetota</taxon>
        <taxon>Spirochaetia</taxon>
        <taxon>Spirochaetales</taxon>
        <taxon>Spirochaetaceae</taxon>
        <taxon>Spirochaeta</taxon>
    </lineage>
</organism>
<keyword evidence="2 10" id="KW-0436">Ligase</keyword>
<keyword evidence="13" id="KW-1185">Reference proteome</keyword>
<dbReference type="CDD" id="cd00805">
    <property type="entry name" value="TyrRS_core"/>
    <property type="match status" value="1"/>
</dbReference>
<comment type="catalytic activity">
    <reaction evidence="7">
        <text>tRNA(Tyr) + L-tyrosine + ATP = L-tyrosyl-tRNA(Tyr) + AMP + diphosphate + H(+)</text>
        <dbReference type="Rhea" id="RHEA:10220"/>
        <dbReference type="Rhea" id="RHEA-COMP:9706"/>
        <dbReference type="Rhea" id="RHEA-COMP:9707"/>
        <dbReference type="ChEBI" id="CHEBI:15378"/>
        <dbReference type="ChEBI" id="CHEBI:30616"/>
        <dbReference type="ChEBI" id="CHEBI:33019"/>
        <dbReference type="ChEBI" id="CHEBI:58315"/>
        <dbReference type="ChEBI" id="CHEBI:78442"/>
        <dbReference type="ChEBI" id="CHEBI:78536"/>
        <dbReference type="ChEBI" id="CHEBI:456215"/>
        <dbReference type="EC" id="6.1.1.1"/>
    </reaction>
</comment>
<dbReference type="SMART" id="SM00363">
    <property type="entry name" value="S4"/>
    <property type="match status" value="1"/>
</dbReference>
<keyword evidence="3 10" id="KW-0547">Nucleotide-binding</keyword>
<evidence type="ECO:0000256" key="6">
    <source>
        <dbReference type="ARBA" id="ARBA00023146"/>
    </source>
</evidence>
<dbReference type="GO" id="GO:0005524">
    <property type="term" value="F:ATP binding"/>
    <property type="evidence" value="ECO:0007669"/>
    <property type="project" value="UniProtKB-KW"/>
</dbReference>
<keyword evidence="5 10" id="KW-0648">Protein biosynthesis</keyword>
<evidence type="ECO:0000256" key="1">
    <source>
        <dbReference type="ARBA" id="ARBA00013160"/>
    </source>
</evidence>
<evidence type="ECO:0000256" key="8">
    <source>
        <dbReference type="NCBIfam" id="TIGR00234"/>
    </source>
</evidence>
<evidence type="ECO:0000313" key="12">
    <source>
        <dbReference type="EMBL" id="MBB6479553.1"/>
    </source>
</evidence>
<keyword evidence="9" id="KW-0694">RNA-binding</keyword>
<dbReference type="CDD" id="cd00165">
    <property type="entry name" value="S4"/>
    <property type="match status" value="1"/>
</dbReference>
<name>A0A841R6U4_9SPIO</name>
<dbReference type="EC" id="6.1.1.1" evidence="1 8"/>
<proteinExistence type="inferred from homology"/>
<keyword evidence="4 10" id="KW-0067">ATP-binding</keyword>
<evidence type="ECO:0000256" key="10">
    <source>
        <dbReference type="RuleBase" id="RU363036"/>
    </source>
</evidence>
<dbReference type="GO" id="GO:0005829">
    <property type="term" value="C:cytosol"/>
    <property type="evidence" value="ECO:0007669"/>
    <property type="project" value="TreeGrafter"/>
</dbReference>
<dbReference type="Pfam" id="PF00579">
    <property type="entry name" value="tRNA-synt_1b"/>
    <property type="match status" value="1"/>
</dbReference>
<evidence type="ECO:0000256" key="5">
    <source>
        <dbReference type="ARBA" id="ARBA00022917"/>
    </source>
</evidence>
<dbReference type="InterPro" id="IPR024088">
    <property type="entry name" value="Tyr-tRNA-ligase_bac-type"/>
</dbReference>
<dbReference type="GO" id="GO:0004831">
    <property type="term" value="F:tyrosine-tRNA ligase activity"/>
    <property type="evidence" value="ECO:0007669"/>
    <property type="project" value="UniProtKB-UniRule"/>
</dbReference>
<sequence length="404" mass="45896">MNLKTEVERQMKILSSGTVEIIPENELREKISHSLLKGEPLRVKVGIDPTSPHVHIGHMVIYGKLRQFQDLGHKAVLVIGDYTARIGDPTGRNRERAPLSEEDVLRNSRTYRDQIFKIVDESKTEVHFQSEGFDSLTLQDILNTASAFSTAHMLTHETFRKRLEKGDRLSLHELFYPVLQAWDSLLIKSDVELGGMDQKFNILCGRDLQKNRGMTPQAALFMPLLEGTDGRKMSKSFGNHIPVDADPQDMFGKVMSIKDDLILPWFSLAAQRSSQELSLLKVRLEKENPRDVKMELASEIVSLYHGTEKAERCRLGFISQFSRRELPEEIPLFFIDPKGMKITGILKESGLLPSISEARRLIIQGGLKIDGDPVRDPDFILRPVIDTFIIIKAGKRKYLKVKGR</sequence>
<dbReference type="PRINTS" id="PR01040">
    <property type="entry name" value="TRNASYNTHTYR"/>
</dbReference>
<protein>
    <recommendedName>
        <fullName evidence="1 8">Tyrosine--tRNA ligase</fullName>
        <ecNumber evidence="1 8">6.1.1.1</ecNumber>
    </recommendedName>
</protein>
<dbReference type="PANTHER" id="PTHR11766:SF1">
    <property type="entry name" value="TYROSINE--TRNA LIGASE"/>
    <property type="match status" value="1"/>
</dbReference>